<protein>
    <recommendedName>
        <fullName evidence="1">YHS domain-containing protein</fullName>
    </recommendedName>
</protein>
<dbReference type="AlphaFoldDB" id="A0A1F7FHY5"/>
<reference evidence="2 3" key="1">
    <citation type="journal article" date="2016" name="Nat. Commun.">
        <title>Thousands of microbial genomes shed light on interconnected biogeochemical processes in an aquifer system.</title>
        <authorList>
            <person name="Anantharaman K."/>
            <person name="Brown C.T."/>
            <person name="Hug L.A."/>
            <person name="Sharon I."/>
            <person name="Castelle C.J."/>
            <person name="Probst A.J."/>
            <person name="Thomas B.C."/>
            <person name="Singh A."/>
            <person name="Wilkins M.J."/>
            <person name="Karaoz U."/>
            <person name="Brodie E.L."/>
            <person name="Williams K.H."/>
            <person name="Hubbard S.S."/>
            <person name="Banfield J.F."/>
        </authorList>
    </citation>
    <scope>NUCLEOTIDE SEQUENCE [LARGE SCALE GENOMIC DNA]</scope>
</reference>
<organism evidence="2 3">
    <name type="scientific">Candidatus Raymondbacteria bacterium RIFOXYD12_FULL_49_13</name>
    <dbReference type="NCBI Taxonomy" id="1817890"/>
    <lineage>
        <taxon>Bacteria</taxon>
        <taxon>Raymondiibacteriota</taxon>
    </lineage>
</organism>
<dbReference type="SUPFAM" id="SSF47240">
    <property type="entry name" value="Ferritin-like"/>
    <property type="match status" value="1"/>
</dbReference>
<dbReference type="Proteomes" id="UP000179243">
    <property type="component" value="Unassembled WGS sequence"/>
</dbReference>
<gene>
    <name evidence="2" type="ORF">A2519_06085</name>
</gene>
<dbReference type="Pfam" id="PF04945">
    <property type="entry name" value="YHS"/>
    <property type="match status" value="1"/>
</dbReference>
<feature type="domain" description="YHS" evidence="1">
    <location>
        <begin position="36"/>
        <end position="62"/>
    </location>
</feature>
<comment type="caution">
    <text evidence="2">The sequence shown here is derived from an EMBL/GenBank/DDBJ whole genome shotgun (WGS) entry which is preliminary data.</text>
</comment>
<proteinExistence type="predicted"/>
<evidence type="ECO:0000313" key="2">
    <source>
        <dbReference type="EMBL" id="OGK06082.1"/>
    </source>
</evidence>
<dbReference type="InterPro" id="IPR012348">
    <property type="entry name" value="RNR-like"/>
</dbReference>
<sequence length="79" mass="8764">MQEIQKTPALVSEVQALAAQTTCPVMGNPIDKTIFADYNGKRVYFCCGMCPAEFKKDPEKYIKKLADMGQTVETIETGK</sequence>
<accession>A0A1F7FHY5</accession>
<dbReference type="InterPro" id="IPR007029">
    <property type="entry name" value="YHS_dom"/>
</dbReference>
<evidence type="ECO:0000313" key="3">
    <source>
        <dbReference type="Proteomes" id="UP000179243"/>
    </source>
</evidence>
<dbReference type="GO" id="GO:0016491">
    <property type="term" value="F:oxidoreductase activity"/>
    <property type="evidence" value="ECO:0007669"/>
    <property type="project" value="InterPro"/>
</dbReference>
<dbReference type="InterPro" id="IPR009078">
    <property type="entry name" value="Ferritin-like_SF"/>
</dbReference>
<dbReference type="EMBL" id="MFYX01000040">
    <property type="protein sequence ID" value="OGK06082.1"/>
    <property type="molecule type" value="Genomic_DNA"/>
</dbReference>
<name>A0A1F7FHY5_UNCRA</name>
<evidence type="ECO:0000259" key="1">
    <source>
        <dbReference type="Pfam" id="PF04945"/>
    </source>
</evidence>
<dbReference type="Gene3D" id="1.10.620.20">
    <property type="entry name" value="Ribonucleotide Reductase, subunit A"/>
    <property type="match status" value="1"/>
</dbReference>